<reference evidence="6 7" key="1">
    <citation type="submission" date="2023-07" db="EMBL/GenBank/DDBJ databases">
        <title>Genomic Encyclopedia of Type Strains, Phase IV (KMG-IV): sequencing the most valuable type-strain genomes for metagenomic binning, comparative biology and taxonomic classification.</title>
        <authorList>
            <person name="Goeker M."/>
        </authorList>
    </citation>
    <scope>NUCLEOTIDE SEQUENCE [LARGE SCALE GENOMIC DNA]</scope>
    <source>
        <strain evidence="6 7">DSM 9768</strain>
    </source>
</reference>
<dbReference type="Proteomes" id="UP001230005">
    <property type="component" value="Unassembled WGS sequence"/>
</dbReference>
<comment type="caution">
    <text evidence="6">The sequence shown here is derived from an EMBL/GenBank/DDBJ whole genome shotgun (WGS) entry which is preliminary data.</text>
</comment>
<accession>A0ABT9ZTR5</accession>
<dbReference type="Gene3D" id="1.20.120.1630">
    <property type="match status" value="1"/>
</dbReference>
<evidence type="ECO:0000313" key="7">
    <source>
        <dbReference type="Proteomes" id="UP001230005"/>
    </source>
</evidence>
<evidence type="ECO:0000256" key="4">
    <source>
        <dbReference type="ARBA" id="ARBA00023136"/>
    </source>
</evidence>
<evidence type="ECO:0000256" key="3">
    <source>
        <dbReference type="ARBA" id="ARBA00022989"/>
    </source>
</evidence>
<feature type="transmembrane region" description="Helical" evidence="5">
    <location>
        <begin position="6"/>
        <end position="25"/>
    </location>
</feature>
<dbReference type="PANTHER" id="PTHR43847:SF1">
    <property type="entry name" value="BLL3993 PROTEIN"/>
    <property type="match status" value="1"/>
</dbReference>
<evidence type="ECO:0000256" key="1">
    <source>
        <dbReference type="ARBA" id="ARBA00004141"/>
    </source>
</evidence>
<gene>
    <name evidence="6" type="ORF">J2S74_002022</name>
</gene>
<evidence type="ECO:0000256" key="5">
    <source>
        <dbReference type="SAM" id="Phobius"/>
    </source>
</evidence>
<comment type="subcellular location">
    <subcellularLocation>
        <location evidence="1">Membrane</location>
        <topology evidence="1">Multi-pass membrane protein</topology>
    </subcellularLocation>
</comment>
<dbReference type="EMBL" id="JAUSUG010000006">
    <property type="protein sequence ID" value="MDQ0254643.1"/>
    <property type="molecule type" value="Genomic_DNA"/>
</dbReference>
<organism evidence="6 7">
    <name type="scientific">Evansella vedderi</name>
    <dbReference type="NCBI Taxonomy" id="38282"/>
    <lineage>
        <taxon>Bacteria</taxon>
        <taxon>Bacillati</taxon>
        <taxon>Bacillota</taxon>
        <taxon>Bacilli</taxon>
        <taxon>Bacillales</taxon>
        <taxon>Bacillaceae</taxon>
        <taxon>Evansella</taxon>
    </lineage>
</organism>
<evidence type="ECO:0000313" key="6">
    <source>
        <dbReference type="EMBL" id="MDQ0254643.1"/>
    </source>
</evidence>
<keyword evidence="2 5" id="KW-0812">Transmembrane</keyword>
<feature type="transmembrane region" description="Helical" evidence="5">
    <location>
        <begin position="37"/>
        <end position="60"/>
    </location>
</feature>
<keyword evidence="7" id="KW-1185">Reference proteome</keyword>
<feature type="transmembrane region" description="Helical" evidence="5">
    <location>
        <begin position="123"/>
        <end position="148"/>
    </location>
</feature>
<protein>
    <submittedName>
        <fullName evidence="6">Protein-S-isoprenylcysteine O-methyltransferase Ste14</fullName>
    </submittedName>
</protein>
<keyword evidence="3 5" id="KW-1133">Transmembrane helix</keyword>
<name>A0ABT9ZTR5_9BACI</name>
<dbReference type="Pfam" id="PF04140">
    <property type="entry name" value="ICMT"/>
    <property type="match status" value="1"/>
</dbReference>
<dbReference type="RefSeq" id="WP_307324859.1">
    <property type="nucleotide sequence ID" value="NZ_JAUSUG010000006.1"/>
</dbReference>
<proteinExistence type="predicted"/>
<evidence type="ECO:0000256" key="2">
    <source>
        <dbReference type="ARBA" id="ARBA00022692"/>
    </source>
</evidence>
<dbReference type="InterPro" id="IPR052527">
    <property type="entry name" value="Metal_cation-efflux_comp"/>
</dbReference>
<dbReference type="InterPro" id="IPR007269">
    <property type="entry name" value="ICMT_MeTrfase"/>
</dbReference>
<sequence length="186" mass="21869">MEFTEILFIVLIFIWVLERFVYVETAQPRKEDTGKAFLIKGLLPTMLLCAILASSLLNTITDETTVMARFAGLVFLTQGLLIRYWTYFLTKPYFSRKIVAINNRPLFSHGPFRFTRHPFHTGFFFIALGICLFISSHWISILVTFLFVGSALHYRMSLEESVYAEKYGDIYTYWCRHRCRLVPFIY</sequence>
<feature type="transmembrane region" description="Helical" evidence="5">
    <location>
        <begin position="66"/>
        <end position="86"/>
    </location>
</feature>
<dbReference type="PANTHER" id="PTHR43847">
    <property type="entry name" value="BLL3993 PROTEIN"/>
    <property type="match status" value="1"/>
</dbReference>
<keyword evidence="4 5" id="KW-0472">Membrane</keyword>